<feature type="transmembrane region" description="Helical" evidence="1">
    <location>
        <begin position="136"/>
        <end position="156"/>
    </location>
</feature>
<feature type="transmembrane region" description="Helical" evidence="1">
    <location>
        <begin position="215"/>
        <end position="236"/>
    </location>
</feature>
<reference evidence="2 3" key="1">
    <citation type="submission" date="2019-01" db="EMBL/GenBank/DDBJ databases">
        <title>Draft genome sequences of the type strains of six Macrococcus species.</title>
        <authorList>
            <person name="Mazhar S."/>
            <person name="Altermann E."/>
            <person name="Hill C."/>
            <person name="Mcauliffe O."/>
        </authorList>
    </citation>
    <scope>NUCLEOTIDE SEQUENCE [LARGE SCALE GENOMIC DNA]</scope>
    <source>
        <strain evidence="2 3">ATCC 51825</strain>
    </source>
</reference>
<evidence type="ECO:0000313" key="3">
    <source>
        <dbReference type="Proteomes" id="UP000294843"/>
    </source>
</evidence>
<feature type="transmembrane region" description="Helical" evidence="1">
    <location>
        <begin position="194"/>
        <end position="209"/>
    </location>
</feature>
<keyword evidence="1" id="KW-1133">Transmembrane helix</keyword>
<keyword evidence="1" id="KW-0472">Membrane</keyword>
<dbReference type="Proteomes" id="UP000294843">
    <property type="component" value="Unassembled WGS sequence"/>
</dbReference>
<feature type="transmembrane region" description="Helical" evidence="1">
    <location>
        <begin position="7"/>
        <end position="25"/>
    </location>
</feature>
<dbReference type="EMBL" id="SCWF01000016">
    <property type="protein sequence ID" value="TDM12488.1"/>
    <property type="molecule type" value="Genomic_DNA"/>
</dbReference>
<organism evidence="2 3">
    <name type="scientific">Macrococcus bovicus</name>
    <dbReference type="NCBI Taxonomy" id="69968"/>
    <lineage>
        <taxon>Bacteria</taxon>
        <taxon>Bacillati</taxon>
        <taxon>Bacillota</taxon>
        <taxon>Bacilli</taxon>
        <taxon>Bacillales</taxon>
        <taxon>Staphylococcaceae</taxon>
        <taxon>Macrococcus</taxon>
    </lineage>
</organism>
<dbReference type="PANTHER" id="PTHR33802">
    <property type="entry name" value="SI:CH211-161H7.5-RELATED"/>
    <property type="match status" value="1"/>
</dbReference>
<comment type="caution">
    <text evidence="2">The sequence shown here is derived from an EMBL/GenBank/DDBJ whole genome shotgun (WGS) entry which is preliminary data.</text>
</comment>
<feature type="transmembrane region" description="Helical" evidence="1">
    <location>
        <begin position="104"/>
        <end position="124"/>
    </location>
</feature>
<evidence type="ECO:0000313" key="2">
    <source>
        <dbReference type="EMBL" id="TDM12488.1"/>
    </source>
</evidence>
<feature type="transmembrane region" description="Helical" evidence="1">
    <location>
        <begin position="171"/>
        <end position="189"/>
    </location>
</feature>
<gene>
    <name evidence="2" type="ORF">ERX55_10810</name>
</gene>
<dbReference type="PANTHER" id="PTHR33802:SF1">
    <property type="entry name" value="XK-RELATED PROTEIN"/>
    <property type="match status" value="1"/>
</dbReference>
<dbReference type="RefSeq" id="WP_133452603.1">
    <property type="nucleotide sequence ID" value="NZ_SCWF01000016.1"/>
</dbReference>
<protein>
    <submittedName>
        <fullName evidence="2">Tryptophan-rich sensory protein</fullName>
    </submittedName>
</protein>
<accession>A0A4R6BWB6</accession>
<evidence type="ECO:0000256" key="1">
    <source>
        <dbReference type="SAM" id="Phobius"/>
    </source>
</evidence>
<feature type="transmembrane region" description="Helical" evidence="1">
    <location>
        <begin position="45"/>
        <end position="66"/>
    </location>
</feature>
<keyword evidence="1" id="KW-0812">Transmembrane</keyword>
<dbReference type="OrthoDB" id="5189031at2"/>
<dbReference type="Gene3D" id="1.20.1260.100">
    <property type="entry name" value="TspO/MBR protein"/>
    <property type="match status" value="1"/>
</dbReference>
<dbReference type="AlphaFoldDB" id="A0A4R6BWB6"/>
<proteinExistence type="predicted"/>
<sequence length="244" mass="28418">MFRAKFWPLIYVIVFIGTLIMNYLTSMNVGRVANQDQALIQPAGYAFSIWSLIYLLIIIWIIRLFFDQQQDYGLTQGENLTFWPILNFILNGLWIYVFTKNWKLASVIVIIALLLTLVIIYRKISQYHNDPFDRVVFGIYFAWVTVATIVNIFTYVKSLNVSNVLGMSELTWTWVMLIVATALCLYIAFKYHDFLYPLVFVWAFAAIYFENQNSLLLMVLIGCMIVQVITAITVLIRNLKNSQK</sequence>
<dbReference type="InterPro" id="IPR038330">
    <property type="entry name" value="TspO/MBR-related_sf"/>
</dbReference>
<keyword evidence="3" id="KW-1185">Reference proteome</keyword>
<feature type="transmembrane region" description="Helical" evidence="1">
    <location>
        <begin position="78"/>
        <end position="98"/>
    </location>
</feature>
<name>A0A4R6BWB6_9STAP</name>